<dbReference type="Proteomes" id="UP000299102">
    <property type="component" value="Unassembled WGS sequence"/>
</dbReference>
<dbReference type="PANTHER" id="PTHR46060">
    <property type="entry name" value="MARINER MOS1 TRANSPOSASE-LIKE PROTEIN"/>
    <property type="match status" value="1"/>
</dbReference>
<dbReference type="InterPro" id="IPR052709">
    <property type="entry name" value="Transposase-MT_Hybrid"/>
</dbReference>
<reference evidence="1 2" key="1">
    <citation type="journal article" date="2019" name="Commun. Biol.">
        <title>The bagworm genome reveals a unique fibroin gene that provides high tensile strength.</title>
        <authorList>
            <person name="Kono N."/>
            <person name="Nakamura H."/>
            <person name="Ohtoshi R."/>
            <person name="Tomita M."/>
            <person name="Numata K."/>
            <person name="Arakawa K."/>
        </authorList>
    </citation>
    <scope>NUCLEOTIDE SEQUENCE [LARGE SCALE GENOMIC DNA]</scope>
</reference>
<accession>A0A4C1TP20</accession>
<gene>
    <name evidence="1" type="ORF">EVAR_93907_1</name>
</gene>
<comment type="caution">
    <text evidence="1">The sequence shown here is derived from an EMBL/GenBank/DDBJ whole genome shotgun (WGS) entry which is preliminary data.</text>
</comment>
<evidence type="ECO:0000313" key="2">
    <source>
        <dbReference type="Proteomes" id="UP000299102"/>
    </source>
</evidence>
<protein>
    <recommendedName>
        <fullName evidence="3">Histone-lysine N-methyltransferase SETMAR</fullName>
    </recommendedName>
</protein>
<dbReference type="Gene3D" id="3.30.420.10">
    <property type="entry name" value="Ribonuclease H-like superfamily/Ribonuclease H"/>
    <property type="match status" value="1"/>
</dbReference>
<evidence type="ECO:0000313" key="1">
    <source>
        <dbReference type="EMBL" id="GBP15715.1"/>
    </source>
</evidence>
<dbReference type="GO" id="GO:0003676">
    <property type="term" value="F:nucleic acid binding"/>
    <property type="evidence" value="ECO:0007669"/>
    <property type="project" value="InterPro"/>
</dbReference>
<sequence>MLHRILYLLVGSLNFNVEEYPKMTISGHPTTVVTKEMQEVKNRESKFKTASQASKNYLFHRDNVSVHGSVVAVAATPNAGFEILEHPTYSPHHAPSDFYLFLKLKKYLKR</sequence>
<name>A0A4C1TP20_EUMVA</name>
<dbReference type="AlphaFoldDB" id="A0A4C1TP20"/>
<keyword evidence="2" id="KW-1185">Reference proteome</keyword>
<dbReference type="EMBL" id="BGZK01000074">
    <property type="protein sequence ID" value="GBP15715.1"/>
    <property type="molecule type" value="Genomic_DNA"/>
</dbReference>
<dbReference type="InterPro" id="IPR036397">
    <property type="entry name" value="RNaseH_sf"/>
</dbReference>
<dbReference type="PANTHER" id="PTHR46060:SF1">
    <property type="entry name" value="MARINER MOS1 TRANSPOSASE-LIKE PROTEIN"/>
    <property type="match status" value="1"/>
</dbReference>
<proteinExistence type="predicted"/>
<organism evidence="1 2">
    <name type="scientific">Eumeta variegata</name>
    <name type="common">Bagworm moth</name>
    <name type="synonym">Eumeta japonica</name>
    <dbReference type="NCBI Taxonomy" id="151549"/>
    <lineage>
        <taxon>Eukaryota</taxon>
        <taxon>Metazoa</taxon>
        <taxon>Ecdysozoa</taxon>
        <taxon>Arthropoda</taxon>
        <taxon>Hexapoda</taxon>
        <taxon>Insecta</taxon>
        <taxon>Pterygota</taxon>
        <taxon>Neoptera</taxon>
        <taxon>Endopterygota</taxon>
        <taxon>Lepidoptera</taxon>
        <taxon>Glossata</taxon>
        <taxon>Ditrysia</taxon>
        <taxon>Tineoidea</taxon>
        <taxon>Psychidae</taxon>
        <taxon>Oiketicinae</taxon>
        <taxon>Eumeta</taxon>
    </lineage>
</organism>
<evidence type="ECO:0008006" key="3">
    <source>
        <dbReference type="Google" id="ProtNLM"/>
    </source>
</evidence>